<dbReference type="PATRIC" id="fig|570156.3.peg.2164"/>
<evidence type="ECO:0000313" key="3">
    <source>
        <dbReference type="Proteomes" id="UP000050378"/>
    </source>
</evidence>
<dbReference type="RefSeq" id="WP_054552085.1">
    <property type="nucleotide sequence ID" value="NZ_LJTC01000003.1"/>
</dbReference>
<keyword evidence="1" id="KW-0472">Membrane</keyword>
<accession>A0A0P7E473</accession>
<protein>
    <submittedName>
        <fullName evidence="2">Uncharacterized protein</fullName>
    </submittedName>
</protein>
<keyword evidence="1" id="KW-1133">Transmembrane helix</keyword>
<gene>
    <name evidence="2" type="ORF">AOG27_05890</name>
</gene>
<organism evidence="2 3">
    <name type="scientific">Pseudoalteromonas lipolytica</name>
    <dbReference type="NCBI Taxonomy" id="570156"/>
    <lineage>
        <taxon>Bacteria</taxon>
        <taxon>Pseudomonadati</taxon>
        <taxon>Pseudomonadota</taxon>
        <taxon>Gammaproteobacteria</taxon>
        <taxon>Alteromonadales</taxon>
        <taxon>Pseudoalteromonadaceae</taxon>
        <taxon>Pseudoalteromonas</taxon>
    </lineage>
</organism>
<dbReference type="AlphaFoldDB" id="A0A0P7E473"/>
<evidence type="ECO:0000313" key="2">
    <source>
        <dbReference type="EMBL" id="KPM84427.1"/>
    </source>
</evidence>
<comment type="caution">
    <text evidence="2">The sequence shown here is derived from an EMBL/GenBank/DDBJ whole genome shotgun (WGS) entry which is preliminary data.</text>
</comment>
<evidence type="ECO:0000256" key="1">
    <source>
        <dbReference type="SAM" id="Phobius"/>
    </source>
</evidence>
<feature type="transmembrane region" description="Helical" evidence="1">
    <location>
        <begin position="36"/>
        <end position="53"/>
    </location>
</feature>
<name>A0A0P7E473_9GAMM</name>
<reference evidence="2 3" key="1">
    <citation type="submission" date="2015-09" db="EMBL/GenBank/DDBJ databases">
        <title>Draft Genome Sequence of Pseudoalteromonas lipolytica UCD-48B.</title>
        <authorList>
            <person name="Krusor M."/>
            <person name="Coil D.A."/>
            <person name="Lang J.M."/>
            <person name="Eisen J.A."/>
            <person name="Alexiev A."/>
        </authorList>
    </citation>
    <scope>NUCLEOTIDE SEQUENCE [LARGE SCALE GENOMIC DNA]</scope>
    <source>
        <strain evidence="2 3">UCD-48B</strain>
    </source>
</reference>
<sequence length="148" mass="16463">MYLNLTPKQMVRLNLALAVLFICVGVYSLQSDSLPISSFTGFIFAIAFMVQAYRSTEKFAAKSALSKTLTATDTSLTVKQVYYGEQEKTLELSRITQLKVADNYLAVILDNNGQGYDFQIKGKAEAITERLNEILPKALLKNSPIKQV</sequence>
<keyword evidence="1" id="KW-0812">Transmembrane</keyword>
<dbReference type="OrthoDB" id="6332214at2"/>
<dbReference type="STRING" id="570156.AOG27_05890"/>
<dbReference type="Proteomes" id="UP000050378">
    <property type="component" value="Unassembled WGS sequence"/>
</dbReference>
<feature type="transmembrane region" description="Helical" evidence="1">
    <location>
        <begin position="12"/>
        <end position="30"/>
    </location>
</feature>
<dbReference type="EMBL" id="LJTC01000003">
    <property type="protein sequence ID" value="KPM84427.1"/>
    <property type="molecule type" value="Genomic_DNA"/>
</dbReference>
<proteinExistence type="predicted"/>